<organism evidence="1 2">
    <name type="scientific">Bacillus thermozeamaize</name>
    <dbReference type="NCBI Taxonomy" id="230954"/>
    <lineage>
        <taxon>Bacteria</taxon>
        <taxon>Bacillati</taxon>
        <taxon>Bacillota</taxon>
        <taxon>Bacilli</taxon>
        <taxon>Bacillales</taxon>
        <taxon>Bacillaceae</taxon>
        <taxon>Bacillus</taxon>
    </lineage>
</organism>
<dbReference type="EMBL" id="LZRT01000084">
    <property type="protein sequence ID" value="OUM86902.1"/>
    <property type="molecule type" value="Genomic_DNA"/>
</dbReference>
<evidence type="ECO:0000313" key="2">
    <source>
        <dbReference type="Proteomes" id="UP000196475"/>
    </source>
</evidence>
<dbReference type="InterPro" id="IPR016750">
    <property type="entry name" value="Aceto_COase_bsu/gsu"/>
</dbReference>
<comment type="caution">
    <text evidence="1">The sequence shown here is derived from an EMBL/GenBank/DDBJ whole genome shotgun (WGS) entry which is preliminary data.</text>
</comment>
<name>A0A1Y3PHR2_9BACI</name>
<reference evidence="2" key="1">
    <citation type="submission" date="2016-06" db="EMBL/GenBank/DDBJ databases">
        <authorList>
            <person name="Nascimento L."/>
            <person name="Pereira R.V."/>
            <person name="Martins L.F."/>
            <person name="Quaggio R.B."/>
            <person name="Silva A.M."/>
            <person name="Setubal J.C."/>
        </authorList>
    </citation>
    <scope>NUCLEOTIDE SEQUENCE [LARGE SCALE GENOMIC DNA]</scope>
</reference>
<dbReference type="PIRSF" id="PIRSF019217">
    <property type="entry name" value="Acetone_carboxlyase_gsu"/>
    <property type="match status" value="1"/>
</dbReference>
<protein>
    <submittedName>
        <fullName evidence="1">Acetone carboxylase subunit gamma</fullName>
    </submittedName>
</protein>
<dbReference type="Proteomes" id="UP000196475">
    <property type="component" value="Unassembled WGS sequence"/>
</dbReference>
<dbReference type="AlphaFoldDB" id="A0A1Y3PHR2"/>
<sequence>MPTYDRKTLEDLLDGKLPFRQVRNIMSAYKDPDRFEKMVEILQDRVPWPDPIILPYGLHLYIVAKPGGGRVVKCDCGHEFGDYRENWKLKALVYVRDTGEKMNEVYPKFMGSDPDWMVLREYYCPGCLTQLEVEAVPPGYPVVFDFLPDIDTFYEKWLGKPVPSV</sequence>
<proteinExistence type="predicted"/>
<evidence type="ECO:0000313" key="1">
    <source>
        <dbReference type="EMBL" id="OUM86902.1"/>
    </source>
</evidence>
<dbReference type="Pfam" id="PF08882">
    <property type="entry name" value="Acetone_carb_G"/>
    <property type="match status" value="1"/>
</dbReference>
<gene>
    <name evidence="1" type="ORF">BAA01_16385</name>
</gene>
<accession>A0A1Y3PHR2</accession>